<dbReference type="PANTHER" id="PTHR30383:SF5">
    <property type="entry name" value="SGNH HYDROLASE-TYPE ESTERASE DOMAIN-CONTAINING PROTEIN"/>
    <property type="match status" value="1"/>
</dbReference>
<accession>A0ABY7VNQ7</accession>
<feature type="chain" id="PRO_5046919853" evidence="1">
    <location>
        <begin position="22"/>
        <end position="231"/>
    </location>
</feature>
<dbReference type="EMBL" id="CP117811">
    <property type="protein sequence ID" value="WDE95763.1"/>
    <property type="molecule type" value="Genomic_DNA"/>
</dbReference>
<proteinExistence type="predicted"/>
<dbReference type="Gene3D" id="3.40.50.1110">
    <property type="entry name" value="SGNH hydrolase"/>
    <property type="match status" value="1"/>
</dbReference>
<gene>
    <name evidence="3" type="ORF">PQO03_08545</name>
</gene>
<keyword evidence="4" id="KW-1185">Reference proteome</keyword>
<sequence length="231" mass="26736">MKISLLIFTMISLNFTGHIFAQETAYPSPLKFEGSIKDFEKQEERQQTPKNAIVVTGSSTIVGWKSIHDDLKPLTIIPRGFGGSNMNDLYHYSEQLIIKHKPRAVVIYEGDNDLIFRVSPKQIKNKFIKLKDKLLKADKKLRIYLISVKPSIARKSYLEKAKEVNEIFKDLCNSSNNLYFIDTFSPMMDGDKIKKDVFLKDKLHYNDTGYKIWTQAVLPVLLKNELKFEKK</sequence>
<organism evidence="3 4">
    <name type="scientific">Lentisphaera profundi</name>
    <dbReference type="NCBI Taxonomy" id="1658616"/>
    <lineage>
        <taxon>Bacteria</taxon>
        <taxon>Pseudomonadati</taxon>
        <taxon>Lentisphaerota</taxon>
        <taxon>Lentisphaeria</taxon>
        <taxon>Lentisphaerales</taxon>
        <taxon>Lentisphaeraceae</taxon>
        <taxon>Lentisphaera</taxon>
    </lineage>
</organism>
<evidence type="ECO:0000256" key="1">
    <source>
        <dbReference type="SAM" id="SignalP"/>
    </source>
</evidence>
<dbReference type="InterPro" id="IPR051532">
    <property type="entry name" value="Ester_Hydrolysis_Enzymes"/>
</dbReference>
<dbReference type="RefSeq" id="WP_274149524.1">
    <property type="nucleotide sequence ID" value="NZ_CP117811.1"/>
</dbReference>
<keyword evidence="1" id="KW-0732">Signal</keyword>
<reference evidence="3 4" key="1">
    <citation type="submission" date="2023-02" db="EMBL/GenBank/DDBJ databases">
        <title>Genome sequence of Lentisphaera profundi SAORIC-696.</title>
        <authorList>
            <person name="Kim e."/>
            <person name="Cho J.-C."/>
            <person name="Choi A."/>
            <person name="Kang I."/>
        </authorList>
    </citation>
    <scope>NUCLEOTIDE SEQUENCE [LARGE SCALE GENOMIC DNA]</scope>
    <source>
        <strain evidence="3 4">SAORIC-696</strain>
    </source>
</reference>
<name>A0ABY7VNQ7_9BACT</name>
<evidence type="ECO:0000313" key="4">
    <source>
        <dbReference type="Proteomes" id="UP001214250"/>
    </source>
</evidence>
<evidence type="ECO:0000313" key="3">
    <source>
        <dbReference type="EMBL" id="WDE95763.1"/>
    </source>
</evidence>
<dbReference type="InterPro" id="IPR013830">
    <property type="entry name" value="SGNH_hydro"/>
</dbReference>
<dbReference type="SUPFAM" id="SSF52266">
    <property type="entry name" value="SGNH hydrolase"/>
    <property type="match status" value="1"/>
</dbReference>
<dbReference type="PANTHER" id="PTHR30383">
    <property type="entry name" value="THIOESTERASE 1/PROTEASE 1/LYSOPHOSPHOLIPASE L1"/>
    <property type="match status" value="1"/>
</dbReference>
<dbReference type="Pfam" id="PF13472">
    <property type="entry name" value="Lipase_GDSL_2"/>
    <property type="match status" value="1"/>
</dbReference>
<feature type="domain" description="SGNH hydrolase-type esterase" evidence="2">
    <location>
        <begin position="71"/>
        <end position="212"/>
    </location>
</feature>
<dbReference type="Proteomes" id="UP001214250">
    <property type="component" value="Chromosome 1"/>
</dbReference>
<evidence type="ECO:0000259" key="2">
    <source>
        <dbReference type="Pfam" id="PF13472"/>
    </source>
</evidence>
<dbReference type="InterPro" id="IPR036514">
    <property type="entry name" value="SGNH_hydro_sf"/>
</dbReference>
<protein>
    <submittedName>
        <fullName evidence="3">GDSL-type esterase/lipase family protein</fullName>
    </submittedName>
</protein>
<feature type="signal peptide" evidence="1">
    <location>
        <begin position="1"/>
        <end position="21"/>
    </location>
</feature>